<comment type="cofactor">
    <cofactor evidence="1">
        <name>Mg(2+)</name>
        <dbReference type="ChEBI" id="CHEBI:18420"/>
    </cofactor>
</comment>
<protein>
    <recommendedName>
        <fullName evidence="13">Long-chain-fatty-acid--CoA ligase</fullName>
        <ecNumber evidence="12">6.2.1.3</ecNumber>
    </recommendedName>
    <alternativeName>
        <fullName evidence="14">Long-chain acyl-CoA synthetase</fullName>
    </alternativeName>
</protein>
<evidence type="ECO:0000259" key="16">
    <source>
        <dbReference type="Pfam" id="PF13193"/>
    </source>
</evidence>
<dbReference type="Pfam" id="PF00501">
    <property type="entry name" value="AMP-binding"/>
    <property type="match status" value="1"/>
</dbReference>
<dbReference type="InterPro" id="IPR050237">
    <property type="entry name" value="ATP-dep_AMP-bd_enzyme"/>
</dbReference>
<keyword evidence="5 17" id="KW-0436">Ligase</keyword>
<keyword evidence="10" id="KW-0443">Lipid metabolism</keyword>
<dbReference type="PROSITE" id="PS00455">
    <property type="entry name" value="AMP_BINDING"/>
    <property type="match status" value="1"/>
</dbReference>
<keyword evidence="8" id="KW-0067">ATP-binding</keyword>
<evidence type="ECO:0000256" key="7">
    <source>
        <dbReference type="ARBA" id="ARBA00022832"/>
    </source>
</evidence>
<reference evidence="18" key="1">
    <citation type="submission" date="2018-09" db="EMBL/GenBank/DDBJ databases">
        <title>Chryseolinea sp. KIS68-18 isolated from soil.</title>
        <authorList>
            <person name="Weon H.-Y."/>
            <person name="Kwon S.-W."/>
            <person name="Lee S.A."/>
        </authorList>
    </citation>
    <scope>NUCLEOTIDE SEQUENCE [LARGE SCALE GENOMIC DNA]</scope>
    <source>
        <strain evidence="18">KIS68-18</strain>
    </source>
</reference>
<dbReference type="CDD" id="cd05936">
    <property type="entry name" value="FC-FACS_FadD_like"/>
    <property type="match status" value="1"/>
</dbReference>
<name>A0A385SSF6_9BACT</name>
<evidence type="ECO:0000313" key="17">
    <source>
        <dbReference type="EMBL" id="AYB33077.1"/>
    </source>
</evidence>
<dbReference type="InterPro" id="IPR020845">
    <property type="entry name" value="AMP-binding_CS"/>
</dbReference>
<dbReference type="Proteomes" id="UP000266183">
    <property type="component" value="Chromosome"/>
</dbReference>
<evidence type="ECO:0000256" key="5">
    <source>
        <dbReference type="ARBA" id="ARBA00022598"/>
    </source>
</evidence>
<evidence type="ECO:0000256" key="4">
    <source>
        <dbReference type="ARBA" id="ARBA00006432"/>
    </source>
</evidence>
<keyword evidence="18" id="KW-1185">Reference proteome</keyword>
<evidence type="ECO:0000256" key="13">
    <source>
        <dbReference type="ARBA" id="ARBA00039545"/>
    </source>
</evidence>
<evidence type="ECO:0000256" key="9">
    <source>
        <dbReference type="ARBA" id="ARBA00022842"/>
    </source>
</evidence>
<keyword evidence="11" id="KW-0472">Membrane</keyword>
<evidence type="ECO:0000259" key="15">
    <source>
        <dbReference type="Pfam" id="PF00501"/>
    </source>
</evidence>
<dbReference type="FunFam" id="3.30.300.30:FF:000006">
    <property type="entry name" value="Long-chain-fatty-acid--CoA ligase FadD"/>
    <property type="match status" value="1"/>
</dbReference>
<dbReference type="GO" id="GO:0005524">
    <property type="term" value="F:ATP binding"/>
    <property type="evidence" value="ECO:0007669"/>
    <property type="project" value="UniProtKB-KW"/>
</dbReference>
<dbReference type="InterPro" id="IPR000873">
    <property type="entry name" value="AMP-dep_synth/lig_dom"/>
</dbReference>
<sequence>MKDFPWFKNYPEGVAHEIKLYDYPSLLAFFDTGFKKYSDRVAYENMGVTMTYRQLDELSTNFAAYLQQDLGLKKGERIAIQMPNMLQFPVVFIGALRAGLIVVNTNPLYTPREMEHQFKDAEISAIVIVSNFAFHLEKVLTTTKIKHVIITQLGDMLGGLKGALVNFVVKNIKKMIPAYHVPQAIAFKTAMKKGASLKLKPVEVDLKDIAVLQYTGGTTGIAKGAQLSHGNLIAHNSMITEWFKPYMNASSENLIVTGIPMYHIFALSVNGLLMFSTGVKNVLITNPRDMEGFCKELKKHKFTILTGVNTLFNGMLNNPHFKDLDFSHLHGAVGGGMAVQDVVAKKWKEVTGTALIEGYGLSETSPVLCCNPLDGKHRLGTIGLPVPSTEVAAFDEAGNQLPQGETGELCARGPQVMSGYWRKDNEGVFFPGGWFRTGDIGLMDADGFFKIVDRKKDMIKVSGFNVFPNEIENVVAAHPKVLEVAAIGVPDAKSGEVIKIFVVKKDQSLTEEELIKYCHENLTNYKVPKHVEFRKELPKTNVGKILRRALKEEEEAAHHAVA</sequence>
<evidence type="ECO:0000256" key="12">
    <source>
        <dbReference type="ARBA" id="ARBA00026121"/>
    </source>
</evidence>
<dbReference type="FunFam" id="3.40.50.12780:FF:000003">
    <property type="entry name" value="Long-chain-fatty-acid--CoA ligase FadD"/>
    <property type="match status" value="1"/>
</dbReference>
<evidence type="ECO:0000256" key="6">
    <source>
        <dbReference type="ARBA" id="ARBA00022741"/>
    </source>
</evidence>
<evidence type="ECO:0000256" key="10">
    <source>
        <dbReference type="ARBA" id="ARBA00023098"/>
    </source>
</evidence>
<feature type="domain" description="AMP-binding enzyme C-terminal" evidence="16">
    <location>
        <begin position="470"/>
        <end position="544"/>
    </location>
</feature>
<evidence type="ECO:0000256" key="14">
    <source>
        <dbReference type="ARBA" id="ARBA00042773"/>
    </source>
</evidence>
<proteinExistence type="inferred from homology"/>
<dbReference type="KEGG" id="chk:D4L85_21955"/>
<dbReference type="EMBL" id="CP032382">
    <property type="protein sequence ID" value="AYB33077.1"/>
    <property type="molecule type" value="Genomic_DNA"/>
</dbReference>
<comment type="pathway">
    <text evidence="3">Lipid metabolism; fatty acid beta-oxidation.</text>
</comment>
<accession>A0A385SSF6</accession>
<keyword evidence="7" id="KW-0276">Fatty acid metabolism</keyword>
<dbReference type="OrthoDB" id="9778383at2"/>
<gene>
    <name evidence="17" type="ORF">D4L85_21955</name>
</gene>
<evidence type="ECO:0000256" key="3">
    <source>
        <dbReference type="ARBA" id="ARBA00005005"/>
    </source>
</evidence>
<dbReference type="Gene3D" id="2.30.38.10">
    <property type="entry name" value="Luciferase, Domain 3"/>
    <property type="match status" value="1"/>
</dbReference>
<evidence type="ECO:0000256" key="11">
    <source>
        <dbReference type="ARBA" id="ARBA00023136"/>
    </source>
</evidence>
<dbReference type="RefSeq" id="WP_119756319.1">
    <property type="nucleotide sequence ID" value="NZ_CP032382.1"/>
</dbReference>
<comment type="similarity">
    <text evidence="4">Belongs to the ATP-dependent AMP-binding enzyme family.</text>
</comment>
<evidence type="ECO:0000313" key="18">
    <source>
        <dbReference type="Proteomes" id="UP000266183"/>
    </source>
</evidence>
<evidence type="ECO:0000256" key="1">
    <source>
        <dbReference type="ARBA" id="ARBA00001946"/>
    </source>
</evidence>
<organism evidence="17 18">
    <name type="scientific">Chryseolinea soli</name>
    <dbReference type="NCBI Taxonomy" id="2321403"/>
    <lineage>
        <taxon>Bacteria</taxon>
        <taxon>Pseudomonadati</taxon>
        <taxon>Bacteroidota</taxon>
        <taxon>Cytophagia</taxon>
        <taxon>Cytophagales</taxon>
        <taxon>Fulvivirgaceae</taxon>
        <taxon>Chryseolinea</taxon>
    </lineage>
</organism>
<dbReference type="SUPFAM" id="SSF56801">
    <property type="entry name" value="Acetyl-CoA synthetase-like"/>
    <property type="match status" value="1"/>
</dbReference>
<dbReference type="AlphaFoldDB" id="A0A385SSF6"/>
<keyword evidence="9" id="KW-0460">Magnesium</keyword>
<dbReference type="InterPro" id="IPR045851">
    <property type="entry name" value="AMP-bd_C_sf"/>
</dbReference>
<dbReference type="Gene3D" id="3.40.50.980">
    <property type="match status" value="2"/>
</dbReference>
<evidence type="ECO:0000256" key="2">
    <source>
        <dbReference type="ARBA" id="ARBA00004170"/>
    </source>
</evidence>
<dbReference type="GO" id="GO:0004467">
    <property type="term" value="F:long-chain fatty acid-CoA ligase activity"/>
    <property type="evidence" value="ECO:0007669"/>
    <property type="project" value="UniProtKB-EC"/>
</dbReference>
<dbReference type="EC" id="6.2.1.3" evidence="12"/>
<dbReference type="PANTHER" id="PTHR43767">
    <property type="entry name" value="LONG-CHAIN-FATTY-ACID--COA LIGASE"/>
    <property type="match status" value="1"/>
</dbReference>
<evidence type="ECO:0000256" key="8">
    <source>
        <dbReference type="ARBA" id="ARBA00022840"/>
    </source>
</evidence>
<dbReference type="PANTHER" id="PTHR43767:SF8">
    <property type="entry name" value="LONG-CHAIN-FATTY-ACID--COA LIGASE"/>
    <property type="match status" value="1"/>
</dbReference>
<dbReference type="GO" id="GO:0016020">
    <property type="term" value="C:membrane"/>
    <property type="evidence" value="ECO:0007669"/>
    <property type="project" value="UniProtKB-SubCell"/>
</dbReference>
<keyword evidence="6" id="KW-0547">Nucleotide-binding</keyword>
<dbReference type="InterPro" id="IPR025110">
    <property type="entry name" value="AMP-bd_C"/>
</dbReference>
<comment type="subcellular location">
    <subcellularLocation>
        <location evidence="2">Membrane</location>
        <topology evidence="2">Peripheral membrane protein</topology>
    </subcellularLocation>
</comment>
<feature type="domain" description="AMP-dependent synthetase/ligase" evidence="15">
    <location>
        <begin position="34"/>
        <end position="421"/>
    </location>
</feature>
<dbReference type="Gene3D" id="3.30.300.30">
    <property type="match status" value="1"/>
</dbReference>
<dbReference type="Pfam" id="PF13193">
    <property type="entry name" value="AMP-binding_C"/>
    <property type="match status" value="1"/>
</dbReference>